<protein>
    <submittedName>
        <fullName evidence="1">Uncharacterized protein</fullName>
    </submittedName>
</protein>
<dbReference type="EMBL" id="BAEO01000051">
    <property type="protein sequence ID" value="GAC20298.1"/>
    <property type="molecule type" value="Genomic_DNA"/>
</dbReference>
<name>K6YUD7_9ALTE</name>
<dbReference type="Proteomes" id="UP000006327">
    <property type="component" value="Unassembled WGS sequence"/>
</dbReference>
<comment type="caution">
    <text evidence="1">The sequence shown here is derived from an EMBL/GenBank/DDBJ whole genome shotgun (WGS) entry which is preliminary data.</text>
</comment>
<gene>
    <name evidence="1" type="ORF">GARC_3340</name>
</gene>
<keyword evidence="2" id="KW-1185">Reference proteome</keyword>
<evidence type="ECO:0000313" key="1">
    <source>
        <dbReference type="EMBL" id="GAC20298.1"/>
    </source>
</evidence>
<accession>K6YUD7</accession>
<evidence type="ECO:0000313" key="2">
    <source>
        <dbReference type="Proteomes" id="UP000006327"/>
    </source>
</evidence>
<sequence length="47" mass="5508">MSNVGQKERKTQNRVVQFFKEQFNYQTKQGMIKVLLTCSTRLSLNKG</sequence>
<organism evidence="1 2">
    <name type="scientific">Paraglaciecola arctica BSs20135</name>
    <dbReference type="NCBI Taxonomy" id="493475"/>
    <lineage>
        <taxon>Bacteria</taxon>
        <taxon>Pseudomonadati</taxon>
        <taxon>Pseudomonadota</taxon>
        <taxon>Gammaproteobacteria</taxon>
        <taxon>Alteromonadales</taxon>
        <taxon>Alteromonadaceae</taxon>
        <taxon>Paraglaciecola</taxon>
    </lineage>
</organism>
<reference evidence="1 2" key="1">
    <citation type="journal article" date="2017" name="Antonie Van Leeuwenhoek">
        <title>Rhizobium rhizosphaerae sp. nov., a novel species isolated from rice rhizosphere.</title>
        <authorList>
            <person name="Zhao J.J."/>
            <person name="Zhang J."/>
            <person name="Zhang R.J."/>
            <person name="Zhang C.W."/>
            <person name="Yin H.Q."/>
            <person name="Zhang X.X."/>
        </authorList>
    </citation>
    <scope>NUCLEOTIDE SEQUENCE [LARGE SCALE GENOMIC DNA]</scope>
    <source>
        <strain evidence="1 2">BSs20135</strain>
    </source>
</reference>
<dbReference type="STRING" id="493475.GARC_3340"/>
<dbReference type="AlphaFoldDB" id="K6YUD7"/>
<proteinExistence type="predicted"/>